<gene>
    <name evidence="9" type="ORF">UFOPK2579_01086</name>
</gene>
<sequence>MTTTAPIPAPTAAPPRPSLVRRGSPLGLLVLVGLLLLAAALSLAIGSRSIPLGTVIDVLLHDDGSDASTIIRELRVPRTALAISVGAALGISGALMQGHTRNPLAEPGLLGVQAGASLAVVIGIYAFGVTNLSGYAWFSLAGAGLASAAVFAIGSTRGGPDPVSLVLAGTAVTALLGSFTQAIVLRSQETLDEYRFWVVGSAAGREIEVFWQVLPFLLIGLLMAAISAPGLNLLQLGDDVASSLGMHPLRHKVLGLVTVMLLSGAATAACGPIVFVGLVVPHVARYFAGVDYRWIVPYSGLVGGLFVVLADVLGRLIVRPGELQVGIVMALVGGPIFVYLVRRTRMVKL</sequence>
<keyword evidence="5 8" id="KW-0812">Transmembrane</keyword>
<feature type="transmembrane region" description="Helical" evidence="8">
    <location>
        <begin position="292"/>
        <end position="317"/>
    </location>
</feature>
<dbReference type="SUPFAM" id="SSF81345">
    <property type="entry name" value="ABC transporter involved in vitamin B12 uptake, BtuC"/>
    <property type="match status" value="1"/>
</dbReference>
<feature type="transmembrane region" description="Helical" evidence="8">
    <location>
        <begin position="26"/>
        <end position="45"/>
    </location>
</feature>
<dbReference type="GO" id="GO:0022857">
    <property type="term" value="F:transmembrane transporter activity"/>
    <property type="evidence" value="ECO:0007669"/>
    <property type="project" value="InterPro"/>
</dbReference>
<evidence type="ECO:0000256" key="7">
    <source>
        <dbReference type="ARBA" id="ARBA00023136"/>
    </source>
</evidence>
<dbReference type="PANTHER" id="PTHR30472">
    <property type="entry name" value="FERRIC ENTEROBACTIN TRANSPORT SYSTEM PERMEASE PROTEIN"/>
    <property type="match status" value="1"/>
</dbReference>
<dbReference type="EMBL" id="CAEZXR010000110">
    <property type="protein sequence ID" value="CAB4703972.1"/>
    <property type="molecule type" value="Genomic_DNA"/>
</dbReference>
<evidence type="ECO:0000256" key="2">
    <source>
        <dbReference type="ARBA" id="ARBA00007935"/>
    </source>
</evidence>
<evidence type="ECO:0000256" key="1">
    <source>
        <dbReference type="ARBA" id="ARBA00004651"/>
    </source>
</evidence>
<reference evidence="9" key="1">
    <citation type="submission" date="2020-05" db="EMBL/GenBank/DDBJ databases">
        <authorList>
            <person name="Chiriac C."/>
            <person name="Salcher M."/>
            <person name="Ghai R."/>
            <person name="Kavagutti S V."/>
        </authorList>
    </citation>
    <scope>NUCLEOTIDE SEQUENCE</scope>
</reference>
<proteinExistence type="inferred from homology"/>
<evidence type="ECO:0000256" key="6">
    <source>
        <dbReference type="ARBA" id="ARBA00022989"/>
    </source>
</evidence>
<evidence type="ECO:0000256" key="4">
    <source>
        <dbReference type="ARBA" id="ARBA00022475"/>
    </source>
</evidence>
<name>A0A6J6Q0D2_9ZZZZ</name>
<comment type="subcellular location">
    <subcellularLocation>
        <location evidence="1">Cell membrane</location>
        <topology evidence="1">Multi-pass membrane protein</topology>
    </subcellularLocation>
</comment>
<dbReference type="GO" id="GO:0005886">
    <property type="term" value="C:plasma membrane"/>
    <property type="evidence" value="ECO:0007669"/>
    <property type="project" value="UniProtKB-SubCell"/>
</dbReference>
<dbReference type="Gene3D" id="1.10.3470.10">
    <property type="entry name" value="ABC transporter involved in vitamin B12 uptake, BtuC"/>
    <property type="match status" value="1"/>
</dbReference>
<feature type="transmembrane region" description="Helical" evidence="8">
    <location>
        <begin position="165"/>
        <end position="185"/>
    </location>
</feature>
<feature type="transmembrane region" description="Helical" evidence="8">
    <location>
        <begin position="135"/>
        <end position="153"/>
    </location>
</feature>
<dbReference type="InterPro" id="IPR000522">
    <property type="entry name" value="ABC_transptr_permease_BtuC"/>
</dbReference>
<protein>
    <submittedName>
        <fullName evidence="9">Unannotated protein</fullName>
    </submittedName>
</protein>
<dbReference type="AlphaFoldDB" id="A0A6J6Q0D2"/>
<keyword evidence="6 8" id="KW-1133">Transmembrane helix</keyword>
<accession>A0A6J6Q0D2</accession>
<feature type="transmembrane region" description="Helical" evidence="8">
    <location>
        <begin position="108"/>
        <end position="128"/>
    </location>
</feature>
<organism evidence="9">
    <name type="scientific">freshwater metagenome</name>
    <dbReference type="NCBI Taxonomy" id="449393"/>
    <lineage>
        <taxon>unclassified sequences</taxon>
        <taxon>metagenomes</taxon>
        <taxon>ecological metagenomes</taxon>
    </lineage>
</organism>
<evidence type="ECO:0000313" key="9">
    <source>
        <dbReference type="EMBL" id="CAB4703972.1"/>
    </source>
</evidence>
<feature type="transmembrane region" description="Helical" evidence="8">
    <location>
        <begin position="323"/>
        <end position="341"/>
    </location>
</feature>
<evidence type="ECO:0000256" key="5">
    <source>
        <dbReference type="ARBA" id="ARBA00022692"/>
    </source>
</evidence>
<feature type="transmembrane region" description="Helical" evidence="8">
    <location>
        <begin position="79"/>
        <end position="96"/>
    </location>
</feature>
<feature type="transmembrane region" description="Helical" evidence="8">
    <location>
        <begin position="254"/>
        <end position="280"/>
    </location>
</feature>
<dbReference type="Pfam" id="PF01032">
    <property type="entry name" value="FecCD"/>
    <property type="match status" value="1"/>
</dbReference>
<dbReference type="FunFam" id="1.10.3470.10:FF:000001">
    <property type="entry name" value="Vitamin B12 ABC transporter permease BtuC"/>
    <property type="match status" value="1"/>
</dbReference>
<feature type="transmembrane region" description="Helical" evidence="8">
    <location>
        <begin position="213"/>
        <end position="234"/>
    </location>
</feature>
<evidence type="ECO:0000256" key="3">
    <source>
        <dbReference type="ARBA" id="ARBA00022448"/>
    </source>
</evidence>
<keyword evidence="4" id="KW-1003">Cell membrane</keyword>
<keyword evidence="3" id="KW-0813">Transport</keyword>
<keyword evidence="7 8" id="KW-0472">Membrane</keyword>
<dbReference type="PANTHER" id="PTHR30472:SF1">
    <property type="entry name" value="FE(3+) DICITRATE TRANSPORT SYSTEM PERMEASE PROTEIN FECC-RELATED"/>
    <property type="match status" value="1"/>
</dbReference>
<evidence type="ECO:0000256" key="8">
    <source>
        <dbReference type="SAM" id="Phobius"/>
    </source>
</evidence>
<dbReference type="InterPro" id="IPR037294">
    <property type="entry name" value="ABC_BtuC-like"/>
</dbReference>
<comment type="similarity">
    <text evidence="2">Belongs to the binding-protein-dependent transport system permease family. FecCD subfamily.</text>
</comment>
<dbReference type="GO" id="GO:0033214">
    <property type="term" value="P:siderophore-iron import into cell"/>
    <property type="evidence" value="ECO:0007669"/>
    <property type="project" value="TreeGrafter"/>
</dbReference>
<dbReference type="CDD" id="cd06550">
    <property type="entry name" value="TM_ABC_iron-siderophores_like"/>
    <property type="match status" value="1"/>
</dbReference>